<comment type="caution">
    <text evidence="1">The sequence shown here is derived from an EMBL/GenBank/DDBJ whole genome shotgun (WGS) entry which is preliminary data.</text>
</comment>
<gene>
    <name evidence="1" type="ORF">PsorP6_004112</name>
</gene>
<name>A0ACC0VJ90_9STRA</name>
<keyword evidence="2" id="KW-1185">Reference proteome</keyword>
<reference evidence="1 2" key="1">
    <citation type="journal article" date="2022" name="bioRxiv">
        <title>The genome of the oomycete Peronosclerospora sorghi, a cosmopolitan pathogen of maize and sorghum, is inflated with dispersed pseudogenes.</title>
        <authorList>
            <person name="Fletcher K."/>
            <person name="Martin F."/>
            <person name="Isakeit T."/>
            <person name="Cavanaugh K."/>
            <person name="Magill C."/>
            <person name="Michelmore R."/>
        </authorList>
    </citation>
    <scope>NUCLEOTIDE SEQUENCE [LARGE SCALE GENOMIC DNA]</scope>
    <source>
        <strain evidence="1">P6</strain>
    </source>
</reference>
<accession>A0ACC0VJ90</accession>
<dbReference type="EMBL" id="CM047587">
    <property type="protein sequence ID" value="KAI9906519.1"/>
    <property type="molecule type" value="Genomic_DNA"/>
</dbReference>
<protein>
    <submittedName>
        <fullName evidence="1">Uncharacterized protein</fullName>
    </submittedName>
</protein>
<evidence type="ECO:0000313" key="2">
    <source>
        <dbReference type="Proteomes" id="UP001163321"/>
    </source>
</evidence>
<organism evidence="1 2">
    <name type="scientific">Peronosclerospora sorghi</name>
    <dbReference type="NCBI Taxonomy" id="230839"/>
    <lineage>
        <taxon>Eukaryota</taxon>
        <taxon>Sar</taxon>
        <taxon>Stramenopiles</taxon>
        <taxon>Oomycota</taxon>
        <taxon>Peronosporomycetes</taxon>
        <taxon>Peronosporales</taxon>
        <taxon>Peronosporaceae</taxon>
        <taxon>Peronosclerospora</taxon>
    </lineage>
</organism>
<evidence type="ECO:0000313" key="1">
    <source>
        <dbReference type="EMBL" id="KAI9906519.1"/>
    </source>
</evidence>
<sequence>MFAGVDIGGTGVKVGIVTSKGSILAREYEKYHPEKLEPLDVVELTGLNLENLDGIGIGCPGVVKDGGIIHAAANFPSWADVPLQQLLADTLGHPVTVCNDADAAILAEQWVGAASGGINDFIMLSTMANIYIEIIYLANVRDKIYLNLHVALGTGIGFGVVENGQLVRGGTSAIEGGHMVQLDCFKN</sequence>
<proteinExistence type="predicted"/>
<dbReference type="Proteomes" id="UP001163321">
    <property type="component" value="Chromosome 8"/>
</dbReference>